<keyword evidence="4 6" id="KW-1133">Transmembrane helix</keyword>
<organism evidence="7 8">
    <name type="scientific">Brevibacterium rongguiense</name>
    <dbReference type="NCBI Taxonomy" id="2695267"/>
    <lineage>
        <taxon>Bacteria</taxon>
        <taxon>Bacillati</taxon>
        <taxon>Actinomycetota</taxon>
        <taxon>Actinomycetes</taxon>
        <taxon>Micrococcales</taxon>
        <taxon>Brevibacteriaceae</taxon>
        <taxon>Brevibacterium</taxon>
    </lineage>
</organism>
<dbReference type="GO" id="GO:0042910">
    <property type="term" value="F:xenobiotic transmembrane transporter activity"/>
    <property type="evidence" value="ECO:0007669"/>
    <property type="project" value="InterPro"/>
</dbReference>
<comment type="subcellular location">
    <subcellularLocation>
        <location evidence="1">Membrane</location>
        <topology evidence="1">Multi-pass membrane protein</topology>
    </subcellularLocation>
</comment>
<evidence type="ECO:0000256" key="5">
    <source>
        <dbReference type="ARBA" id="ARBA00023136"/>
    </source>
</evidence>
<evidence type="ECO:0000256" key="1">
    <source>
        <dbReference type="ARBA" id="ARBA00004141"/>
    </source>
</evidence>
<dbReference type="Proteomes" id="UP000469215">
    <property type="component" value="Unassembled WGS sequence"/>
</dbReference>
<protein>
    <submittedName>
        <fullName evidence="7">MATE family efflux transporter</fullName>
    </submittedName>
</protein>
<feature type="transmembrane region" description="Helical" evidence="6">
    <location>
        <begin position="307"/>
        <end position="328"/>
    </location>
</feature>
<dbReference type="PANTHER" id="PTHR42893">
    <property type="entry name" value="PROTEIN DETOXIFICATION 44, CHLOROPLASTIC-RELATED"/>
    <property type="match status" value="1"/>
</dbReference>
<keyword evidence="3 6" id="KW-0812">Transmembrane</keyword>
<evidence type="ECO:0000313" key="8">
    <source>
        <dbReference type="Proteomes" id="UP000469215"/>
    </source>
</evidence>
<name>A0A6N9H7T5_9MICO</name>
<dbReference type="Pfam" id="PF01554">
    <property type="entry name" value="MatE"/>
    <property type="match status" value="2"/>
</dbReference>
<dbReference type="NCBIfam" id="TIGR00797">
    <property type="entry name" value="matE"/>
    <property type="match status" value="1"/>
</dbReference>
<gene>
    <name evidence="7" type="ORF">GSY69_06475</name>
</gene>
<feature type="transmembrane region" description="Helical" evidence="6">
    <location>
        <begin position="340"/>
        <end position="362"/>
    </location>
</feature>
<feature type="transmembrane region" description="Helical" evidence="6">
    <location>
        <begin position="158"/>
        <end position="177"/>
    </location>
</feature>
<sequence>MRALDRRIWGLALPALGALAAEPVFLLADTAMVGHLGAGALGALAIAGTIVQTVLGLMVFLAYATTPRVARHLGSGDQRAAVGAGFDGIWLALVCSAVLVAGGLPLLGWLLGLFHPAPEVAAGALSYLTISWWGLPFMLVVVAATGLLRGLQDTKTPLFVAAGGFGLNIALNALFIYGLGMGVAGSALGTVCAHAAMCAVYIVIAIRAARRFGADLRPDWAGVLAAARTSGWLLVRNASLRGGLIVLIAAATALGTAQLAALQVAQTLFNSLALVLDSIAIAGQALIGLELGRRDRAGVAAVQRRLLLWGTGFGVVVGVPLACASPWVGAAFTSDGAVRALLAPLVLVLALCMPIAGWVFTLDGILMGAEDARYLALAQVVSFLVLAACAWAAMAAFGSLTALWASFCFGFMGARAVTLGLRMRGQGWIERAEARA</sequence>
<feature type="transmembrane region" description="Helical" evidence="6">
    <location>
        <begin position="84"/>
        <end position="110"/>
    </location>
</feature>
<feature type="transmembrane region" description="Helical" evidence="6">
    <location>
        <begin position="268"/>
        <end position="287"/>
    </location>
</feature>
<comment type="similarity">
    <text evidence="2">Belongs to the multi antimicrobial extrusion (MATE) (TC 2.A.66.1) family.</text>
</comment>
<keyword evidence="5 6" id="KW-0472">Membrane</keyword>
<reference evidence="7 8" key="1">
    <citation type="submission" date="2020-01" db="EMBL/GenBank/DDBJ databases">
        <authorList>
            <person name="Deng T."/>
        </authorList>
    </citation>
    <scope>NUCLEOTIDE SEQUENCE [LARGE SCALE GENOMIC DNA]</scope>
    <source>
        <strain evidence="7 8">5221</strain>
    </source>
</reference>
<feature type="transmembrane region" description="Helical" evidence="6">
    <location>
        <begin position="183"/>
        <end position="204"/>
    </location>
</feature>
<evidence type="ECO:0000256" key="6">
    <source>
        <dbReference type="SAM" id="Phobius"/>
    </source>
</evidence>
<dbReference type="AlphaFoldDB" id="A0A6N9H7T5"/>
<feature type="transmembrane region" description="Helical" evidence="6">
    <location>
        <begin position="242"/>
        <end position="262"/>
    </location>
</feature>
<feature type="transmembrane region" description="Helical" evidence="6">
    <location>
        <begin position="403"/>
        <end position="421"/>
    </location>
</feature>
<feature type="transmembrane region" description="Helical" evidence="6">
    <location>
        <begin position="374"/>
        <end position="397"/>
    </location>
</feature>
<evidence type="ECO:0000256" key="2">
    <source>
        <dbReference type="ARBA" id="ARBA00010199"/>
    </source>
</evidence>
<evidence type="ECO:0000313" key="7">
    <source>
        <dbReference type="EMBL" id="MYM19624.1"/>
    </source>
</evidence>
<feature type="transmembrane region" description="Helical" evidence="6">
    <location>
        <begin position="36"/>
        <end position="63"/>
    </location>
</feature>
<dbReference type="EMBL" id="WWEQ01000020">
    <property type="protein sequence ID" value="MYM19624.1"/>
    <property type="molecule type" value="Genomic_DNA"/>
</dbReference>
<dbReference type="RefSeq" id="WP_160953053.1">
    <property type="nucleotide sequence ID" value="NZ_WWEQ01000020.1"/>
</dbReference>
<dbReference type="GO" id="GO:0005886">
    <property type="term" value="C:plasma membrane"/>
    <property type="evidence" value="ECO:0007669"/>
    <property type="project" value="TreeGrafter"/>
</dbReference>
<evidence type="ECO:0000256" key="4">
    <source>
        <dbReference type="ARBA" id="ARBA00022989"/>
    </source>
</evidence>
<proteinExistence type="inferred from homology"/>
<dbReference type="PANTHER" id="PTHR42893:SF46">
    <property type="entry name" value="PROTEIN DETOXIFICATION 44, CHLOROPLASTIC"/>
    <property type="match status" value="1"/>
</dbReference>
<dbReference type="GO" id="GO:0015297">
    <property type="term" value="F:antiporter activity"/>
    <property type="evidence" value="ECO:0007669"/>
    <property type="project" value="InterPro"/>
</dbReference>
<keyword evidence="8" id="KW-1185">Reference proteome</keyword>
<dbReference type="InterPro" id="IPR044644">
    <property type="entry name" value="DinF-like"/>
</dbReference>
<feature type="transmembrane region" description="Helical" evidence="6">
    <location>
        <begin position="130"/>
        <end position="151"/>
    </location>
</feature>
<evidence type="ECO:0000256" key="3">
    <source>
        <dbReference type="ARBA" id="ARBA00022692"/>
    </source>
</evidence>
<comment type="caution">
    <text evidence="7">The sequence shown here is derived from an EMBL/GenBank/DDBJ whole genome shotgun (WGS) entry which is preliminary data.</text>
</comment>
<dbReference type="InterPro" id="IPR002528">
    <property type="entry name" value="MATE_fam"/>
</dbReference>
<accession>A0A6N9H7T5</accession>